<sequence>MQSLIHGVIERCFDPSFPPGKQAQDSWNLFWRDINLVFPIRNDPDRKRAMGAHVLRYIEDIRGHRKSPKTAKWRHTVMDHIRRGDTASCQPAIIPMTLPGSPLILTPRAPDPMARSCTASKVTLESISIVSEEDLVPAYLPPRRCLVPPQPREHRTYEIRIVATSSVRPQCRSPTPESPSPSRAIKPESSMPSAPLELEHVSISPSPTYRIETVPCLSTEGPATTDTGQVWHETEIRGPLGYSPDVYKFLRSCVPETTHLMKLFVNELGIKDLKSLFAIMRWPPSSRDRYFFNLTRNGKLNYIDSDAIKRRLCDMQTELETAAPHTS</sequence>
<comment type="caution">
    <text evidence="2">The sequence shown here is derived from an EMBL/GenBank/DDBJ whole genome shotgun (WGS) entry which is preliminary data.</text>
</comment>
<reference evidence="2" key="1">
    <citation type="submission" date="2019-07" db="EMBL/GenBank/DDBJ databases">
        <authorList>
            <person name="Palmer J.M."/>
        </authorList>
    </citation>
    <scope>NUCLEOTIDE SEQUENCE</scope>
    <source>
        <strain evidence="2">PC9</strain>
    </source>
</reference>
<evidence type="ECO:0000313" key="3">
    <source>
        <dbReference type="Proteomes" id="UP000623687"/>
    </source>
</evidence>
<dbReference type="Proteomes" id="UP000623687">
    <property type="component" value="Unassembled WGS sequence"/>
</dbReference>
<dbReference type="OrthoDB" id="10406232at2759"/>
<dbReference type="AlphaFoldDB" id="A0A8H7DW50"/>
<name>A0A8H7DW50_PLEOS</name>
<dbReference type="VEuPathDB" id="FungiDB:PC9H_001368"/>
<dbReference type="GeneID" id="59371209"/>
<gene>
    <name evidence="2" type="ORF">PC9H_001368</name>
</gene>
<organism evidence="2 3">
    <name type="scientific">Pleurotus ostreatus</name>
    <name type="common">Oyster mushroom</name>
    <name type="synonym">White-rot fungus</name>
    <dbReference type="NCBI Taxonomy" id="5322"/>
    <lineage>
        <taxon>Eukaryota</taxon>
        <taxon>Fungi</taxon>
        <taxon>Dikarya</taxon>
        <taxon>Basidiomycota</taxon>
        <taxon>Agaricomycotina</taxon>
        <taxon>Agaricomycetes</taxon>
        <taxon>Agaricomycetidae</taxon>
        <taxon>Agaricales</taxon>
        <taxon>Pleurotineae</taxon>
        <taxon>Pleurotaceae</taxon>
        <taxon>Pleurotus</taxon>
    </lineage>
</organism>
<accession>A0A8H7DW50</accession>
<protein>
    <submittedName>
        <fullName evidence="2">Uncharacterized protein</fullName>
    </submittedName>
</protein>
<evidence type="ECO:0000256" key="1">
    <source>
        <dbReference type="SAM" id="MobiDB-lite"/>
    </source>
</evidence>
<feature type="region of interest" description="Disordered" evidence="1">
    <location>
        <begin position="167"/>
        <end position="193"/>
    </location>
</feature>
<evidence type="ECO:0000313" key="2">
    <source>
        <dbReference type="EMBL" id="KAF7441019.1"/>
    </source>
</evidence>
<keyword evidence="3" id="KW-1185">Reference proteome</keyword>
<dbReference type="EMBL" id="JACETU010000001">
    <property type="protein sequence ID" value="KAF7441019.1"/>
    <property type="molecule type" value="Genomic_DNA"/>
</dbReference>
<dbReference type="RefSeq" id="XP_036636863.1">
    <property type="nucleotide sequence ID" value="XM_036771018.1"/>
</dbReference>
<proteinExistence type="predicted"/>